<evidence type="ECO:0000313" key="4">
    <source>
        <dbReference type="Proteomes" id="UP000679690"/>
    </source>
</evidence>
<evidence type="ECO:0000256" key="2">
    <source>
        <dbReference type="SAM" id="Phobius"/>
    </source>
</evidence>
<feature type="region of interest" description="Disordered" evidence="1">
    <location>
        <begin position="383"/>
        <end position="407"/>
    </location>
</feature>
<comment type="caution">
    <text evidence="3">The sequence shown here is derived from an EMBL/GenBank/DDBJ whole genome shotgun (WGS) entry which is preliminary data.</text>
</comment>
<accession>A0ABS3UG43</accession>
<feature type="transmembrane region" description="Helical" evidence="2">
    <location>
        <begin position="16"/>
        <end position="35"/>
    </location>
</feature>
<protein>
    <submittedName>
        <fullName evidence="3">Uncharacterized protein</fullName>
    </submittedName>
</protein>
<sequence length="407" mass="45141">MDNAPPRRPVVIRYRWQLAALVAVAVTSTTTLFVLTGSKRPVTTAATPACSTVPSPAVSAQVPVLPVSHWEKRFLETWAFERTEALPASRTGDSWRHYDLSYSVDANTAMFRATGNRRYLDRALEYITGVTATAKPSKDLPTCQYRDNCLGWVSMREDLQPTGVEVPLYESYFWRHATTTLRVMRQTPRVYDDPGYRKQYDTLLAFTEKNVFDKWHTRGANDNIYRSRTHRASHWAAITVNLAAVTEDPARYDPAVQQRLERHQVVNGQFASDRYDLTGSAICLTPSLSLCTPRAPESGGVPGRERHNLPAADLGGAAWSGGGPSRSELSASRDQVVRGSAQLAGPDRFLSLVEEIVRLLLDVTYRLAPFLDRLHRWCRRGSADHGGGTHPGINSGGEAEAAKSSGW</sequence>
<proteinExistence type="predicted"/>
<evidence type="ECO:0000256" key="1">
    <source>
        <dbReference type="SAM" id="MobiDB-lite"/>
    </source>
</evidence>
<dbReference type="Proteomes" id="UP000679690">
    <property type="component" value="Unassembled WGS sequence"/>
</dbReference>
<keyword evidence="2" id="KW-0472">Membrane</keyword>
<dbReference type="RefSeq" id="WP_208466930.1">
    <property type="nucleotide sequence ID" value="NZ_JAGFNS010000005.1"/>
</dbReference>
<keyword evidence="2" id="KW-1133">Transmembrane helix</keyword>
<name>A0ABS3UG43_9ACTN</name>
<evidence type="ECO:0000313" key="3">
    <source>
        <dbReference type="EMBL" id="MBO3737723.1"/>
    </source>
</evidence>
<feature type="region of interest" description="Disordered" evidence="1">
    <location>
        <begin position="294"/>
        <end position="333"/>
    </location>
</feature>
<dbReference type="EMBL" id="JAGFNS010000005">
    <property type="protein sequence ID" value="MBO3737723.1"/>
    <property type="molecule type" value="Genomic_DNA"/>
</dbReference>
<keyword evidence="4" id="KW-1185">Reference proteome</keyword>
<reference evidence="3 4" key="1">
    <citation type="submission" date="2021-03" db="EMBL/GenBank/DDBJ databases">
        <title>Actinoplanes flavus sp. nov., a novel actinomycete isolated from Coconut Palm rhizosphere soil.</title>
        <authorList>
            <person name="Luo X."/>
        </authorList>
    </citation>
    <scope>NUCLEOTIDE SEQUENCE [LARGE SCALE GENOMIC DNA]</scope>
    <source>
        <strain evidence="3 4">NEAU-H7</strain>
    </source>
</reference>
<organism evidence="3 4">
    <name type="scientific">Actinoplanes flavus</name>
    <dbReference type="NCBI Taxonomy" id="2820290"/>
    <lineage>
        <taxon>Bacteria</taxon>
        <taxon>Bacillati</taxon>
        <taxon>Actinomycetota</taxon>
        <taxon>Actinomycetes</taxon>
        <taxon>Micromonosporales</taxon>
        <taxon>Micromonosporaceae</taxon>
        <taxon>Actinoplanes</taxon>
    </lineage>
</organism>
<gene>
    <name evidence="3" type="ORF">J5X75_09345</name>
</gene>
<keyword evidence="2" id="KW-0812">Transmembrane</keyword>